<evidence type="ECO:0000313" key="2">
    <source>
        <dbReference type="EMBL" id="KAF8409557.1"/>
    </source>
</evidence>
<reference evidence="2 3" key="1">
    <citation type="submission" date="2020-04" db="EMBL/GenBank/DDBJ databases">
        <title>Plant Genome Project.</title>
        <authorList>
            <person name="Zhang R.-G."/>
        </authorList>
    </citation>
    <scope>NUCLEOTIDE SEQUENCE [LARGE SCALE GENOMIC DNA]</scope>
    <source>
        <strain evidence="2">YNK0</strain>
        <tissue evidence="2">Leaf</tissue>
    </source>
</reference>
<feature type="region of interest" description="Disordered" evidence="1">
    <location>
        <begin position="1"/>
        <end position="23"/>
    </location>
</feature>
<dbReference type="AlphaFoldDB" id="A0A834ZNN5"/>
<protein>
    <submittedName>
        <fullName evidence="2">Uncharacterized protein</fullName>
    </submittedName>
</protein>
<evidence type="ECO:0000256" key="1">
    <source>
        <dbReference type="SAM" id="MobiDB-lite"/>
    </source>
</evidence>
<evidence type="ECO:0000313" key="3">
    <source>
        <dbReference type="Proteomes" id="UP000655225"/>
    </source>
</evidence>
<dbReference type="EMBL" id="JABCRI010000003">
    <property type="protein sequence ID" value="KAF8409557.1"/>
    <property type="molecule type" value="Genomic_DNA"/>
</dbReference>
<accession>A0A834ZNN5</accession>
<proteinExistence type="predicted"/>
<organism evidence="2 3">
    <name type="scientific">Tetracentron sinense</name>
    <name type="common">Spur-leaf</name>
    <dbReference type="NCBI Taxonomy" id="13715"/>
    <lineage>
        <taxon>Eukaryota</taxon>
        <taxon>Viridiplantae</taxon>
        <taxon>Streptophyta</taxon>
        <taxon>Embryophyta</taxon>
        <taxon>Tracheophyta</taxon>
        <taxon>Spermatophyta</taxon>
        <taxon>Magnoliopsida</taxon>
        <taxon>Trochodendrales</taxon>
        <taxon>Trochodendraceae</taxon>
        <taxon>Tetracentron</taxon>
    </lineage>
</organism>
<comment type="caution">
    <text evidence="2">The sequence shown here is derived from an EMBL/GenBank/DDBJ whole genome shotgun (WGS) entry which is preliminary data.</text>
</comment>
<gene>
    <name evidence="2" type="ORF">HHK36_005635</name>
</gene>
<sequence>MTDRDSEFFMDNGEDEEIDPNRHQEIPRCLHLLRSSSPEAGGWKFDDGDFSVADTNLSESRRRGYRKVGNGGEVSVSVSVSARKLGARLWKLQVPVVPEAKVKTEVGQSSTWIFVCRRPKAGYTRLAQTEAMKWFAWFFPSTDTKIHPSGSLPLKLGIQEASKSVVLDIFSFCKGGGKQQSGTLGFENGCLKTLDKIYQFNGHMKLLKDLQTH</sequence>
<name>A0A834ZNN5_TETSI</name>
<keyword evidence="3" id="KW-1185">Reference proteome</keyword>
<dbReference type="Proteomes" id="UP000655225">
    <property type="component" value="Unassembled WGS sequence"/>
</dbReference>